<keyword evidence="3" id="KW-0862">Zinc</keyword>
<sequence>MNANDTIREQLQSLAAELQHRLERISAHERHEEGPPSQDFAEQATERENDDVIGALAVDTRHQLGLVRKALERLDAGEYGLCVECGEPIAPARLAALPWAQLCVKCAAQREKR</sequence>
<dbReference type="InterPro" id="IPR000962">
    <property type="entry name" value="Znf_DskA_TraR"/>
</dbReference>
<evidence type="ECO:0000313" key="7">
    <source>
        <dbReference type="EMBL" id="PWV61691.1"/>
    </source>
</evidence>
<accession>A0A317MVM4</accession>
<feature type="domain" description="Zinc finger DksA/TraR C4-type" evidence="6">
    <location>
        <begin position="77"/>
        <end position="112"/>
    </location>
</feature>
<protein>
    <submittedName>
        <fullName evidence="7">TraR/DksA family transcriptional regulator</fullName>
    </submittedName>
</protein>
<dbReference type="InterPro" id="IPR037187">
    <property type="entry name" value="DnaK_N"/>
</dbReference>
<feature type="zinc finger region" description="dksA C4-type" evidence="4">
    <location>
        <begin position="82"/>
        <end position="106"/>
    </location>
</feature>
<dbReference type="AlphaFoldDB" id="A0A317MVM4"/>
<dbReference type="GO" id="GO:0008270">
    <property type="term" value="F:zinc ion binding"/>
    <property type="evidence" value="ECO:0007669"/>
    <property type="project" value="UniProtKB-KW"/>
</dbReference>
<evidence type="ECO:0000256" key="3">
    <source>
        <dbReference type="ARBA" id="ARBA00022833"/>
    </source>
</evidence>
<keyword evidence="1" id="KW-0479">Metal-binding</keyword>
<evidence type="ECO:0000313" key="8">
    <source>
        <dbReference type="Proteomes" id="UP000246569"/>
    </source>
</evidence>
<dbReference type="Pfam" id="PF01258">
    <property type="entry name" value="zf-dskA_traR"/>
    <property type="match status" value="1"/>
</dbReference>
<dbReference type="EMBL" id="QGTJ01000005">
    <property type="protein sequence ID" value="PWV61691.1"/>
    <property type="molecule type" value="Genomic_DNA"/>
</dbReference>
<feature type="region of interest" description="Disordered" evidence="5">
    <location>
        <begin position="23"/>
        <end position="46"/>
    </location>
</feature>
<organism evidence="7 8">
    <name type="scientific">Plasticicumulans acidivorans</name>
    <dbReference type="NCBI Taxonomy" id="886464"/>
    <lineage>
        <taxon>Bacteria</taxon>
        <taxon>Pseudomonadati</taxon>
        <taxon>Pseudomonadota</taxon>
        <taxon>Gammaproteobacteria</taxon>
        <taxon>Candidatus Competibacteraceae</taxon>
        <taxon>Plasticicumulans</taxon>
    </lineage>
</organism>
<dbReference type="PANTHER" id="PTHR33823:SF4">
    <property type="entry name" value="GENERAL STRESS PROTEIN 16O"/>
    <property type="match status" value="1"/>
</dbReference>
<dbReference type="RefSeq" id="WP_110018477.1">
    <property type="nucleotide sequence ID" value="NZ_QGTJ01000005.1"/>
</dbReference>
<dbReference type="PANTHER" id="PTHR33823">
    <property type="entry name" value="RNA POLYMERASE-BINDING TRANSCRIPTION FACTOR DKSA-RELATED"/>
    <property type="match status" value="1"/>
</dbReference>
<reference evidence="7 8" key="1">
    <citation type="submission" date="2018-05" db="EMBL/GenBank/DDBJ databases">
        <title>Genomic Encyclopedia of Type Strains, Phase IV (KMG-IV): sequencing the most valuable type-strain genomes for metagenomic binning, comparative biology and taxonomic classification.</title>
        <authorList>
            <person name="Goeker M."/>
        </authorList>
    </citation>
    <scope>NUCLEOTIDE SEQUENCE [LARGE SCALE GENOMIC DNA]</scope>
    <source>
        <strain evidence="7 8">DSM 23606</strain>
    </source>
</reference>
<proteinExistence type="predicted"/>
<dbReference type="OrthoDB" id="6064855at2"/>
<evidence type="ECO:0000256" key="1">
    <source>
        <dbReference type="ARBA" id="ARBA00022723"/>
    </source>
</evidence>
<dbReference type="PROSITE" id="PS51128">
    <property type="entry name" value="ZF_DKSA_2"/>
    <property type="match status" value="1"/>
</dbReference>
<gene>
    <name evidence="7" type="ORF">C7443_105119</name>
</gene>
<dbReference type="SUPFAM" id="SSF57716">
    <property type="entry name" value="Glucocorticoid receptor-like (DNA-binding domain)"/>
    <property type="match status" value="1"/>
</dbReference>
<comment type="caution">
    <text evidence="7">The sequence shown here is derived from an EMBL/GenBank/DDBJ whole genome shotgun (WGS) entry which is preliminary data.</text>
</comment>
<evidence type="ECO:0000256" key="5">
    <source>
        <dbReference type="SAM" id="MobiDB-lite"/>
    </source>
</evidence>
<evidence type="ECO:0000259" key="6">
    <source>
        <dbReference type="Pfam" id="PF01258"/>
    </source>
</evidence>
<dbReference type="Gene3D" id="1.20.120.910">
    <property type="entry name" value="DksA, coiled-coil domain"/>
    <property type="match status" value="1"/>
</dbReference>
<feature type="compositionally biased region" description="Basic and acidic residues" evidence="5">
    <location>
        <begin position="23"/>
        <end position="34"/>
    </location>
</feature>
<keyword evidence="8" id="KW-1185">Reference proteome</keyword>
<dbReference type="Proteomes" id="UP000246569">
    <property type="component" value="Unassembled WGS sequence"/>
</dbReference>
<dbReference type="SUPFAM" id="SSF109635">
    <property type="entry name" value="DnaK suppressor protein DksA, alpha-hairpin domain"/>
    <property type="match status" value="1"/>
</dbReference>
<evidence type="ECO:0000256" key="2">
    <source>
        <dbReference type="ARBA" id="ARBA00022771"/>
    </source>
</evidence>
<name>A0A317MVM4_9GAMM</name>
<keyword evidence="2" id="KW-0863">Zinc-finger</keyword>
<evidence type="ECO:0000256" key="4">
    <source>
        <dbReference type="PROSITE-ProRule" id="PRU00510"/>
    </source>
</evidence>